<comment type="caution">
    <text evidence="1">The sequence shown here is derived from an EMBL/GenBank/DDBJ whole genome shotgun (WGS) entry which is preliminary data.</text>
</comment>
<proteinExistence type="predicted"/>
<evidence type="ECO:0000313" key="1">
    <source>
        <dbReference type="EMBL" id="GEL24601.1"/>
    </source>
</evidence>
<name>A0A511DIH1_9PSEU</name>
<organism evidence="1 2">
    <name type="scientific">Pseudonocardia sulfidoxydans NBRC 16205</name>
    <dbReference type="NCBI Taxonomy" id="1223511"/>
    <lineage>
        <taxon>Bacteria</taxon>
        <taxon>Bacillati</taxon>
        <taxon>Actinomycetota</taxon>
        <taxon>Actinomycetes</taxon>
        <taxon>Pseudonocardiales</taxon>
        <taxon>Pseudonocardiaceae</taxon>
        <taxon>Pseudonocardia</taxon>
    </lineage>
</organism>
<dbReference type="Proteomes" id="UP000321685">
    <property type="component" value="Unassembled WGS sequence"/>
</dbReference>
<sequence>MAGLRGLRGARRLPDQARNAEQFRTGQAKKAVAELLLVSHLRRRRRATVRDLRSAFGWLVTGDASCDDIHDDVERGLDPRRGRRAFDLAFDAASGDYLVQEWADVDPARLPAPAVARAARGRRDLVPDLAGLDTATMTHLKRAVYFGEADIATARAEVRSYRHFEAFLDALRNPVAGLPRILLGISRVLAFAGYPDEGALALRERVFDDPSVRSIVVVKELPAADFELVSATAEAPYVESFPDQLELRHRGSNARLRITLDTAELLLRSADGEILGDTASAALRKEIQSFGDRLRLEPARSVRIVDGAGSSLSARVTPDGRIVREG</sequence>
<dbReference type="AlphaFoldDB" id="A0A511DIH1"/>
<gene>
    <name evidence="1" type="ORF">PSU4_35550</name>
</gene>
<keyword evidence="2" id="KW-1185">Reference proteome</keyword>
<dbReference type="EMBL" id="BJVJ01000036">
    <property type="protein sequence ID" value="GEL24601.1"/>
    <property type="molecule type" value="Genomic_DNA"/>
</dbReference>
<evidence type="ECO:0000313" key="2">
    <source>
        <dbReference type="Proteomes" id="UP000321685"/>
    </source>
</evidence>
<accession>A0A511DIH1</accession>
<reference evidence="1 2" key="1">
    <citation type="submission" date="2019-07" db="EMBL/GenBank/DDBJ databases">
        <title>Whole genome shotgun sequence of Pseudonocardia sulfidoxydans NBRC 16205.</title>
        <authorList>
            <person name="Hosoyama A."/>
            <person name="Uohara A."/>
            <person name="Ohji S."/>
            <person name="Ichikawa N."/>
        </authorList>
    </citation>
    <scope>NUCLEOTIDE SEQUENCE [LARGE SCALE GENOMIC DNA]</scope>
    <source>
        <strain evidence="1 2">NBRC 16205</strain>
    </source>
</reference>
<protein>
    <submittedName>
        <fullName evidence="1">Uncharacterized protein</fullName>
    </submittedName>
</protein>